<dbReference type="EMBL" id="BMQJ01000043">
    <property type="protein sequence ID" value="GGQ35695.1"/>
    <property type="molecule type" value="Genomic_DNA"/>
</dbReference>
<proteinExistence type="predicted"/>
<evidence type="ECO:0000313" key="2">
    <source>
        <dbReference type="Proteomes" id="UP000611554"/>
    </source>
</evidence>
<organism evidence="1 2">
    <name type="scientific">Streptosporangium pseudovulgare</name>
    <dbReference type="NCBI Taxonomy" id="35765"/>
    <lineage>
        <taxon>Bacteria</taxon>
        <taxon>Bacillati</taxon>
        <taxon>Actinomycetota</taxon>
        <taxon>Actinomycetes</taxon>
        <taxon>Streptosporangiales</taxon>
        <taxon>Streptosporangiaceae</taxon>
        <taxon>Streptosporangium</taxon>
    </lineage>
</organism>
<name>A0ABQ2RP98_9ACTN</name>
<dbReference type="Proteomes" id="UP000611554">
    <property type="component" value="Unassembled WGS sequence"/>
</dbReference>
<gene>
    <name evidence="1" type="ORF">GCM10010140_77060</name>
</gene>
<keyword evidence="2" id="KW-1185">Reference proteome</keyword>
<sequence>MDDQEHLAHDLVLSIGPKPGITERLVTGAVKNSYDLVVERLRRSPAPGDG</sequence>
<accession>A0ABQ2RP98</accession>
<dbReference type="RefSeq" id="WP_229812078.1">
    <property type="nucleotide sequence ID" value="NZ_BMQJ01000043.1"/>
</dbReference>
<protein>
    <submittedName>
        <fullName evidence="1">Uncharacterized protein</fullName>
    </submittedName>
</protein>
<reference evidence="2" key="1">
    <citation type="journal article" date="2019" name="Int. J. Syst. Evol. Microbiol.">
        <title>The Global Catalogue of Microorganisms (GCM) 10K type strain sequencing project: providing services to taxonomists for standard genome sequencing and annotation.</title>
        <authorList>
            <consortium name="The Broad Institute Genomics Platform"/>
            <consortium name="The Broad Institute Genome Sequencing Center for Infectious Disease"/>
            <person name="Wu L."/>
            <person name="Ma J."/>
        </authorList>
    </citation>
    <scope>NUCLEOTIDE SEQUENCE [LARGE SCALE GENOMIC DNA]</scope>
    <source>
        <strain evidence="2">JCM 3115</strain>
    </source>
</reference>
<comment type="caution">
    <text evidence="1">The sequence shown here is derived from an EMBL/GenBank/DDBJ whole genome shotgun (WGS) entry which is preliminary data.</text>
</comment>
<evidence type="ECO:0000313" key="1">
    <source>
        <dbReference type="EMBL" id="GGQ35695.1"/>
    </source>
</evidence>